<dbReference type="AlphaFoldDB" id="K0SFQ6"/>
<dbReference type="EMBL" id="AGNL01017582">
    <property type="protein sequence ID" value="EJK64160.1"/>
    <property type="molecule type" value="Genomic_DNA"/>
</dbReference>
<evidence type="ECO:0000313" key="2">
    <source>
        <dbReference type="EMBL" id="EJK64160.1"/>
    </source>
</evidence>
<evidence type="ECO:0000256" key="1">
    <source>
        <dbReference type="SAM" id="MobiDB-lite"/>
    </source>
</evidence>
<gene>
    <name evidence="2" type="ORF">THAOC_15133</name>
</gene>
<feature type="non-terminal residue" evidence="2">
    <location>
        <position position="1"/>
    </location>
</feature>
<name>K0SFQ6_THAOC</name>
<feature type="compositionally biased region" description="Basic and acidic residues" evidence="1">
    <location>
        <begin position="31"/>
        <end position="42"/>
    </location>
</feature>
<dbReference type="Proteomes" id="UP000266841">
    <property type="component" value="Unassembled WGS sequence"/>
</dbReference>
<protein>
    <recommendedName>
        <fullName evidence="4">Casein kinase substrate phosphoprotein PP28 domain-containing protein</fullName>
    </recommendedName>
</protein>
<reference evidence="2 3" key="1">
    <citation type="journal article" date="2012" name="Genome Biol.">
        <title>Genome and low-iron response of an oceanic diatom adapted to chronic iron limitation.</title>
        <authorList>
            <person name="Lommer M."/>
            <person name="Specht M."/>
            <person name="Roy A.S."/>
            <person name="Kraemer L."/>
            <person name="Andreson R."/>
            <person name="Gutowska M.A."/>
            <person name="Wolf J."/>
            <person name="Bergner S.V."/>
            <person name="Schilhabel M.B."/>
            <person name="Klostermeier U.C."/>
            <person name="Beiko R.G."/>
            <person name="Rosenstiel P."/>
            <person name="Hippler M."/>
            <person name="Laroche J."/>
        </authorList>
    </citation>
    <scope>NUCLEOTIDE SEQUENCE [LARGE SCALE GENOMIC DNA]</scope>
    <source>
        <strain evidence="2 3">CCMP1005</strain>
    </source>
</reference>
<comment type="caution">
    <text evidence="2">The sequence shown here is derived from an EMBL/GenBank/DDBJ whole genome shotgun (WGS) entry which is preliminary data.</text>
</comment>
<evidence type="ECO:0000313" key="3">
    <source>
        <dbReference type="Proteomes" id="UP000266841"/>
    </source>
</evidence>
<accession>K0SFQ6</accession>
<evidence type="ECO:0008006" key="4">
    <source>
        <dbReference type="Google" id="ProtNLM"/>
    </source>
</evidence>
<feature type="region of interest" description="Disordered" evidence="1">
    <location>
        <begin position="60"/>
        <end position="86"/>
    </location>
</feature>
<feature type="compositionally biased region" description="Basic and acidic residues" evidence="1">
    <location>
        <begin position="1"/>
        <end position="11"/>
    </location>
</feature>
<feature type="region of interest" description="Disordered" evidence="1">
    <location>
        <begin position="1"/>
        <end position="42"/>
    </location>
</feature>
<sequence length="112" mass="12697">NIISPKARDEDVQSLGDASVPRRTPRIRNKKTAEQEAREARNALVDNHLEEKDLIMAAKAKQKEAQERADAKAAAETEAVQEEPRKLSEYEQQRLVRVARNEERLKALGLLV</sequence>
<organism evidence="2 3">
    <name type="scientific">Thalassiosira oceanica</name>
    <name type="common">Marine diatom</name>
    <dbReference type="NCBI Taxonomy" id="159749"/>
    <lineage>
        <taxon>Eukaryota</taxon>
        <taxon>Sar</taxon>
        <taxon>Stramenopiles</taxon>
        <taxon>Ochrophyta</taxon>
        <taxon>Bacillariophyta</taxon>
        <taxon>Coscinodiscophyceae</taxon>
        <taxon>Thalassiosirophycidae</taxon>
        <taxon>Thalassiosirales</taxon>
        <taxon>Thalassiosiraceae</taxon>
        <taxon>Thalassiosira</taxon>
    </lineage>
</organism>
<feature type="compositionally biased region" description="Basic and acidic residues" evidence="1">
    <location>
        <begin position="61"/>
        <end position="75"/>
    </location>
</feature>
<proteinExistence type="predicted"/>
<keyword evidence="3" id="KW-1185">Reference proteome</keyword>